<dbReference type="RefSeq" id="WP_194450776.1">
    <property type="nucleotide sequence ID" value="NZ_CP063849.1"/>
</dbReference>
<evidence type="ECO:0000313" key="3">
    <source>
        <dbReference type="Proteomes" id="UP000593892"/>
    </source>
</evidence>
<dbReference type="KEGG" id="pfer:IRI77_03905"/>
<proteinExistence type="predicted"/>
<dbReference type="Proteomes" id="UP000593892">
    <property type="component" value="Chromosome"/>
</dbReference>
<accession>A0A7S7NTS0</accession>
<gene>
    <name evidence="2" type="ORF">IRI77_03905</name>
</gene>
<evidence type="ECO:0000256" key="1">
    <source>
        <dbReference type="SAM" id="SignalP"/>
    </source>
</evidence>
<organism evidence="2 3">
    <name type="scientific">Paludibaculum fermentans</name>
    <dbReference type="NCBI Taxonomy" id="1473598"/>
    <lineage>
        <taxon>Bacteria</taxon>
        <taxon>Pseudomonadati</taxon>
        <taxon>Acidobacteriota</taxon>
        <taxon>Terriglobia</taxon>
        <taxon>Bryobacterales</taxon>
        <taxon>Bryobacteraceae</taxon>
        <taxon>Paludibaculum</taxon>
    </lineage>
</organism>
<dbReference type="EMBL" id="CP063849">
    <property type="protein sequence ID" value="QOY89114.1"/>
    <property type="molecule type" value="Genomic_DNA"/>
</dbReference>
<dbReference type="AlphaFoldDB" id="A0A7S7NTS0"/>
<feature type="chain" id="PRO_5032595834" evidence="1">
    <location>
        <begin position="24"/>
        <end position="158"/>
    </location>
</feature>
<reference evidence="2 3" key="1">
    <citation type="submission" date="2020-10" db="EMBL/GenBank/DDBJ databases">
        <title>Complete genome sequence of Paludibaculum fermentans P105T, a facultatively anaerobic acidobacterium capable of dissimilatory Fe(III) reduction.</title>
        <authorList>
            <person name="Dedysh S.N."/>
            <person name="Beletsky A.V."/>
            <person name="Kulichevskaya I.S."/>
            <person name="Mardanov A.V."/>
            <person name="Ravin N.V."/>
        </authorList>
    </citation>
    <scope>NUCLEOTIDE SEQUENCE [LARGE SCALE GENOMIC DNA]</scope>
    <source>
        <strain evidence="2 3">P105</strain>
    </source>
</reference>
<name>A0A7S7NTS0_PALFE</name>
<keyword evidence="3" id="KW-1185">Reference proteome</keyword>
<evidence type="ECO:0000313" key="2">
    <source>
        <dbReference type="EMBL" id="QOY89114.1"/>
    </source>
</evidence>
<sequence length="158" mass="16834">MKKTVLIALMSAWMGLVSAPAFAAGPPALAVKDVDNGARQPWSFTGSVQMSYPDFIGGSNEYIVPAGKRLVVEQVSVRVKAPQGQLFHGYVNTNLSGGHFFDIPYKGKFYADGLSVGNTLLRMYVAPGDHFSVSIFRAGNDSSASVEISASGYLVDLP</sequence>
<protein>
    <submittedName>
        <fullName evidence="2">Uncharacterized protein</fullName>
    </submittedName>
</protein>
<keyword evidence="1" id="KW-0732">Signal</keyword>
<feature type="signal peptide" evidence="1">
    <location>
        <begin position="1"/>
        <end position="23"/>
    </location>
</feature>